<dbReference type="Pfam" id="PF20149">
    <property type="entry name" value="DUF6532"/>
    <property type="match status" value="1"/>
</dbReference>
<feature type="compositionally biased region" description="Low complexity" evidence="1">
    <location>
        <begin position="186"/>
        <end position="198"/>
    </location>
</feature>
<feature type="compositionally biased region" description="Basic and acidic residues" evidence="1">
    <location>
        <begin position="241"/>
        <end position="251"/>
    </location>
</feature>
<gene>
    <name evidence="3" type="ORF">MCHLO_16710</name>
</gene>
<protein>
    <recommendedName>
        <fullName evidence="2">DUF6532 domain-containing protein</fullName>
    </recommendedName>
</protein>
<feature type="region of interest" description="Disordered" evidence="1">
    <location>
        <begin position="512"/>
        <end position="553"/>
    </location>
</feature>
<proteinExistence type="predicted"/>
<organism evidence="3 4">
    <name type="scientific">Mycena chlorophos</name>
    <name type="common">Agaric fungus</name>
    <name type="synonym">Agaricus chlorophos</name>
    <dbReference type="NCBI Taxonomy" id="658473"/>
    <lineage>
        <taxon>Eukaryota</taxon>
        <taxon>Fungi</taxon>
        <taxon>Dikarya</taxon>
        <taxon>Basidiomycota</taxon>
        <taxon>Agaricomycotina</taxon>
        <taxon>Agaricomycetes</taxon>
        <taxon>Agaricomycetidae</taxon>
        <taxon>Agaricales</taxon>
        <taxon>Marasmiineae</taxon>
        <taxon>Mycenaceae</taxon>
        <taxon>Mycena</taxon>
    </lineage>
</organism>
<keyword evidence="4" id="KW-1185">Reference proteome</keyword>
<reference evidence="3" key="1">
    <citation type="submission" date="2014-09" db="EMBL/GenBank/DDBJ databases">
        <title>Genome sequence of the luminous mushroom Mycena chlorophos for searching fungal bioluminescence genes.</title>
        <authorList>
            <person name="Tanaka Y."/>
            <person name="Kasuga D."/>
            <person name="Oba Y."/>
            <person name="Hase S."/>
            <person name="Sato K."/>
            <person name="Oba Y."/>
            <person name="Sakakibara Y."/>
        </authorList>
    </citation>
    <scope>NUCLEOTIDE SEQUENCE</scope>
</reference>
<feature type="compositionally biased region" description="Basic and acidic residues" evidence="1">
    <location>
        <begin position="526"/>
        <end position="541"/>
    </location>
</feature>
<evidence type="ECO:0000256" key="1">
    <source>
        <dbReference type="SAM" id="MobiDB-lite"/>
    </source>
</evidence>
<dbReference type="EMBL" id="DF849958">
    <property type="protein sequence ID" value="GAT60584.1"/>
    <property type="molecule type" value="Genomic_DNA"/>
</dbReference>
<feature type="compositionally biased region" description="Acidic residues" evidence="1">
    <location>
        <begin position="107"/>
        <end position="125"/>
    </location>
</feature>
<feature type="compositionally biased region" description="Basic and acidic residues" evidence="1">
    <location>
        <begin position="78"/>
        <end position="94"/>
    </location>
</feature>
<name>A0ABQ0MB77_MYCCL</name>
<evidence type="ECO:0000313" key="3">
    <source>
        <dbReference type="EMBL" id="GAT60584.1"/>
    </source>
</evidence>
<feature type="compositionally biased region" description="Low complexity" evidence="1">
    <location>
        <begin position="512"/>
        <end position="524"/>
    </location>
</feature>
<dbReference type="Proteomes" id="UP000815677">
    <property type="component" value="Unassembled WGS sequence"/>
</dbReference>
<evidence type="ECO:0000259" key="2">
    <source>
        <dbReference type="Pfam" id="PF20149"/>
    </source>
</evidence>
<feature type="compositionally biased region" description="Acidic residues" evidence="1">
    <location>
        <begin position="542"/>
        <end position="553"/>
    </location>
</feature>
<feature type="domain" description="DUF6532" evidence="2">
    <location>
        <begin position="287"/>
        <end position="487"/>
    </location>
</feature>
<feature type="region of interest" description="Disordered" evidence="1">
    <location>
        <begin position="1"/>
        <end position="251"/>
    </location>
</feature>
<sequence>MPNTRPLTVYSDDDDDDSSGAEFISVPQPPAKKTPAPRKKPAGEAPAAPTKRKRTASEKQAANGGLPTSPLDPANTTPDKENMEKLLHDNEKLKKQLRKAQKANTEEGNDQDGENDGFESEEPMTDTERPIGASGRIRPLEPLPLPANKPRKLRKVGSGGPKQKQVKVSSLLNVPEPTAEEAALDSQTTPPSSPQRPSGPDTPLDDTMHVETDHPATSSPARAAADRRKKRPATSEPEAPPAKRHDDARLPEFREGYVSAGGKPKARDYAPADAAVIVRVCLSYAVALLREDAMPATDVQTAMVAKAWREGCRVGRVRMKMTERVSKIILARGSQVRGKIVEAFRTLVATDFGLERSTNRKVIASNKAIVESLTREGDVTFHFQVCIYLLSEQILIIFEDPSAEIGYGEHKSIAAVRKLTVFRDKKAYAARFPSAFNPIPIPLMALEFTALEHCLKEWQTGSHVPAKFAEKDVRSSYRTHLADITRWTELDAEKTLKLRQKWYKRASATLGSTASSSTPATNLSDARLDKLRAQLESRTGDTDSEPEGSDDDA</sequence>
<dbReference type="InterPro" id="IPR045341">
    <property type="entry name" value="DUF6532"/>
</dbReference>
<accession>A0ABQ0MB77</accession>
<evidence type="ECO:0000313" key="4">
    <source>
        <dbReference type="Proteomes" id="UP000815677"/>
    </source>
</evidence>